<evidence type="ECO:0000313" key="2">
    <source>
        <dbReference type="EMBL" id="OSX69032.1"/>
    </source>
</evidence>
<reference evidence="2 3" key="1">
    <citation type="submission" date="2017-03" db="EMBL/GenBank/DDBJ databases">
        <title>WGS assembly of Porphyra umbilicalis.</title>
        <authorList>
            <person name="Brawley S.H."/>
            <person name="Blouin N.A."/>
            <person name="Ficko-Blean E."/>
            <person name="Wheeler G.L."/>
            <person name="Lohr M."/>
            <person name="Goodson H.V."/>
            <person name="Jenkins J.W."/>
            <person name="Blaby-Haas C.E."/>
            <person name="Helliwell K.E."/>
            <person name="Chan C."/>
            <person name="Marriage T."/>
            <person name="Bhattacharya D."/>
            <person name="Klein A.S."/>
            <person name="Badis Y."/>
            <person name="Brodie J."/>
            <person name="Cao Y."/>
            <person name="Collen J."/>
            <person name="Dittami S.M."/>
            <person name="Gachon C.M."/>
            <person name="Green B.R."/>
            <person name="Karpowicz S."/>
            <person name="Kim J.W."/>
            <person name="Kudahl U."/>
            <person name="Lin S."/>
            <person name="Michel G."/>
            <person name="Mittag M."/>
            <person name="Olson B.J."/>
            <person name="Pangilinan J."/>
            <person name="Peng Y."/>
            <person name="Qiu H."/>
            <person name="Shu S."/>
            <person name="Singer J.T."/>
            <person name="Smith A.G."/>
            <person name="Sprecher B.N."/>
            <person name="Wagner V."/>
            <person name="Wang W."/>
            <person name="Wang Z.-Y."/>
            <person name="Yan J."/>
            <person name="Yarish C."/>
            <person name="Zoeuner-Riek S."/>
            <person name="Zhuang Y."/>
            <person name="Zou Y."/>
            <person name="Lindquist E.A."/>
            <person name="Grimwood J."/>
            <person name="Barry K."/>
            <person name="Rokhsar D.S."/>
            <person name="Schmutz J."/>
            <person name="Stiller J.W."/>
            <person name="Grossman A.R."/>
            <person name="Prochnik S.E."/>
        </authorList>
    </citation>
    <scope>NUCLEOTIDE SEQUENCE [LARGE SCALE GENOMIC DNA]</scope>
    <source>
        <strain evidence="2">4086291</strain>
    </source>
</reference>
<sequence>MLKLLQSTPRPPNARIKLSPLANFYTDFSGAEGADLARIEAAQRTVVAQTGAKGARYDELLAEQEALNRELSELTAATAAAQAAAAGGGGGGDGAGASGGGGGAPGSASDMVLSP</sequence>
<organism evidence="2 3">
    <name type="scientific">Porphyra umbilicalis</name>
    <name type="common">Purple laver</name>
    <name type="synonym">Red alga</name>
    <dbReference type="NCBI Taxonomy" id="2786"/>
    <lineage>
        <taxon>Eukaryota</taxon>
        <taxon>Rhodophyta</taxon>
        <taxon>Bangiophyceae</taxon>
        <taxon>Bangiales</taxon>
        <taxon>Bangiaceae</taxon>
        <taxon>Porphyra</taxon>
    </lineage>
</organism>
<feature type="compositionally biased region" description="Gly residues" evidence="1">
    <location>
        <begin position="86"/>
        <end position="105"/>
    </location>
</feature>
<keyword evidence="3" id="KW-1185">Reference proteome</keyword>
<accession>A0A1X6NKD5</accession>
<gene>
    <name evidence="2" type="ORF">BU14_1942s0002</name>
</gene>
<evidence type="ECO:0000256" key="1">
    <source>
        <dbReference type="SAM" id="MobiDB-lite"/>
    </source>
</evidence>
<proteinExistence type="predicted"/>
<dbReference type="Proteomes" id="UP000218209">
    <property type="component" value="Unassembled WGS sequence"/>
</dbReference>
<feature type="region of interest" description="Disordered" evidence="1">
    <location>
        <begin position="82"/>
        <end position="115"/>
    </location>
</feature>
<protein>
    <submittedName>
        <fullName evidence="2">Uncharacterized protein</fullName>
    </submittedName>
</protein>
<dbReference type="EMBL" id="KV919847">
    <property type="protein sequence ID" value="OSX69032.1"/>
    <property type="molecule type" value="Genomic_DNA"/>
</dbReference>
<dbReference type="AlphaFoldDB" id="A0A1X6NKD5"/>
<evidence type="ECO:0000313" key="3">
    <source>
        <dbReference type="Proteomes" id="UP000218209"/>
    </source>
</evidence>
<name>A0A1X6NKD5_PORUM</name>